<evidence type="ECO:0000313" key="2">
    <source>
        <dbReference type="Proteomes" id="UP000709295"/>
    </source>
</evidence>
<reference evidence="1" key="1">
    <citation type="submission" date="2021-01" db="EMBL/GenBank/DDBJ databases">
        <title>Phytophthora aleatoria, a newly-described species from Pinus radiata is distinct from Phytophthora cactorum isolates based on comparative genomics.</title>
        <authorList>
            <person name="Mcdougal R."/>
            <person name="Panda P."/>
            <person name="Williams N."/>
            <person name="Studholme D.J."/>
        </authorList>
    </citation>
    <scope>NUCLEOTIDE SEQUENCE</scope>
    <source>
        <strain evidence="1">NZFS 4037</strain>
    </source>
</reference>
<accession>A0A8J5IJG2</accession>
<dbReference type="AlphaFoldDB" id="A0A8J5IJG2"/>
<proteinExistence type="predicted"/>
<keyword evidence="2" id="KW-1185">Reference proteome</keyword>
<evidence type="ECO:0000313" key="1">
    <source>
        <dbReference type="EMBL" id="KAG6954946.1"/>
    </source>
</evidence>
<organism evidence="1 2">
    <name type="scientific">Phytophthora aleatoria</name>
    <dbReference type="NCBI Taxonomy" id="2496075"/>
    <lineage>
        <taxon>Eukaryota</taxon>
        <taxon>Sar</taxon>
        <taxon>Stramenopiles</taxon>
        <taxon>Oomycota</taxon>
        <taxon>Peronosporomycetes</taxon>
        <taxon>Peronosporales</taxon>
        <taxon>Peronosporaceae</taxon>
        <taxon>Phytophthora</taxon>
    </lineage>
</organism>
<comment type="caution">
    <text evidence="1">The sequence shown here is derived from an EMBL/GenBank/DDBJ whole genome shotgun (WGS) entry which is preliminary data.</text>
</comment>
<dbReference type="Proteomes" id="UP000709295">
    <property type="component" value="Unassembled WGS sequence"/>
</dbReference>
<sequence>MGKAYLESLNMQSGLHVVAEQQVAKTYHENGEYGLFSLFFTAAFRRNLLSWTSAEMVGRGQDAPTESEFDLNEPLRNGSVVKGLKSKPTDRCYKSLVTSSNRTVCTRSEAEGCNGRRVARSSYTKQEVTI</sequence>
<protein>
    <submittedName>
        <fullName evidence="1">Uncharacterized protein</fullName>
    </submittedName>
</protein>
<dbReference type="EMBL" id="JAENGY010000907">
    <property type="protein sequence ID" value="KAG6954946.1"/>
    <property type="molecule type" value="Genomic_DNA"/>
</dbReference>
<name>A0A8J5IJG2_9STRA</name>
<gene>
    <name evidence="1" type="ORF">JG688_00012119</name>
</gene>